<comment type="cofactor">
    <cofactor evidence="1">
        <name>Zn(2+)</name>
        <dbReference type="ChEBI" id="CHEBI:29105"/>
    </cofactor>
</comment>
<keyword evidence="6" id="KW-1185">Reference proteome</keyword>
<evidence type="ECO:0000256" key="1">
    <source>
        <dbReference type="ARBA" id="ARBA00001947"/>
    </source>
</evidence>
<evidence type="ECO:0000313" key="5">
    <source>
        <dbReference type="EMBL" id="MBO3098011.1"/>
    </source>
</evidence>
<evidence type="ECO:0000256" key="4">
    <source>
        <dbReference type="ARBA" id="ARBA00022833"/>
    </source>
</evidence>
<name>A0ABS3SRF8_9FLAO</name>
<protein>
    <submittedName>
        <fullName evidence="5">3-keto-5-aminohexanoate cleavage protein</fullName>
    </submittedName>
</protein>
<keyword evidence="4" id="KW-0862">Zinc</keyword>
<dbReference type="InterPro" id="IPR013785">
    <property type="entry name" value="Aldolase_TIM"/>
</dbReference>
<evidence type="ECO:0000256" key="2">
    <source>
        <dbReference type="ARBA" id="ARBA00022679"/>
    </source>
</evidence>
<dbReference type="PANTHER" id="PTHR37418">
    <property type="entry name" value="3-KETO-5-AMINOHEXANOATE CLEAVAGE ENZYME-RELATED"/>
    <property type="match status" value="1"/>
</dbReference>
<keyword evidence="3" id="KW-0479">Metal-binding</keyword>
<dbReference type="Gene3D" id="3.20.20.70">
    <property type="entry name" value="Aldolase class I"/>
    <property type="match status" value="1"/>
</dbReference>
<proteinExistence type="predicted"/>
<dbReference type="RefSeq" id="WP_208233148.1">
    <property type="nucleotide sequence ID" value="NZ_JAGEVG010000006.1"/>
</dbReference>
<evidence type="ECO:0000256" key="3">
    <source>
        <dbReference type="ARBA" id="ARBA00022723"/>
    </source>
</evidence>
<organism evidence="5 6">
    <name type="scientific">Gelidibacter pelagius</name>
    <dbReference type="NCBI Taxonomy" id="2819985"/>
    <lineage>
        <taxon>Bacteria</taxon>
        <taxon>Pseudomonadati</taxon>
        <taxon>Bacteroidota</taxon>
        <taxon>Flavobacteriia</taxon>
        <taxon>Flavobacteriales</taxon>
        <taxon>Flavobacteriaceae</taxon>
        <taxon>Gelidibacter</taxon>
    </lineage>
</organism>
<gene>
    <name evidence="5" type="ORF">J4051_07010</name>
</gene>
<keyword evidence="2" id="KW-0808">Transferase</keyword>
<dbReference type="Pfam" id="PF05853">
    <property type="entry name" value="BKACE"/>
    <property type="match status" value="1"/>
</dbReference>
<dbReference type="EMBL" id="JAGEVG010000006">
    <property type="protein sequence ID" value="MBO3098011.1"/>
    <property type="molecule type" value="Genomic_DNA"/>
</dbReference>
<sequence length="286" mass="31529">MIYKKLILSAALTGAATNRTHCPDIPYTPKELGLEAKRAVDAGAAIVHIHAREDNGMPSWRTEVFQEISEEVRKHSKDVIINYSTGAIGLSIEDRLKHLPATKPDMAAFNMGSMNYAIFSKRAKQFIWNGVFENSFDDMIKVVETMNENNICPEMECFDTGHIRNAQPLKEMGLLPDNACYSLVMGVLGGIDATAENLIHQIKQVPEGAFWQSIVISRKQWQLSAIAAAMGGNFRVGLEDNFYLPNGDMAKSNGELVDAGMTLAKSVGREVATIEEARAMLNIPLK</sequence>
<dbReference type="PANTHER" id="PTHR37418:SF2">
    <property type="entry name" value="3-KETO-5-AMINOHEXANOATE CLEAVAGE ENZYME"/>
    <property type="match status" value="1"/>
</dbReference>
<comment type="caution">
    <text evidence="5">The sequence shown here is derived from an EMBL/GenBank/DDBJ whole genome shotgun (WGS) entry which is preliminary data.</text>
</comment>
<accession>A0ABS3SRF8</accession>
<dbReference type="InterPro" id="IPR008567">
    <property type="entry name" value="BKACE"/>
</dbReference>
<evidence type="ECO:0000313" key="6">
    <source>
        <dbReference type="Proteomes" id="UP000681315"/>
    </source>
</evidence>
<reference evidence="5 6" key="1">
    <citation type="submission" date="2021-03" db="EMBL/GenBank/DDBJ databases">
        <title>Gelidibacter sp. nov., isolated from costal sediment.</title>
        <authorList>
            <person name="Lun K.-Y."/>
        </authorList>
    </citation>
    <scope>NUCLEOTIDE SEQUENCE [LARGE SCALE GENOMIC DNA]</scope>
    <source>
        <strain evidence="5 6">DF109</strain>
    </source>
</reference>
<dbReference type="Proteomes" id="UP000681315">
    <property type="component" value="Unassembled WGS sequence"/>
</dbReference>